<dbReference type="OrthoDB" id="3687641at2759"/>
<evidence type="ECO:0000313" key="4">
    <source>
        <dbReference type="Proteomes" id="UP000266272"/>
    </source>
</evidence>
<evidence type="ECO:0000313" key="3">
    <source>
        <dbReference type="EMBL" id="RFU79812.1"/>
    </source>
</evidence>
<sequence length="661" mass="75861">MDRIASKIGSHQNGLDEQLQVHIPMPGLTSIPSALQSNAEHRRTKNRLSQRKRREQLRKKKKTLENVGEEQLQNGVEIPAALPHADSQILGFPWTTTKSPSQDDGVDACEPIEPTNFPNTKFYNLSADDLLHQHRKPPSDFGSTNEICSIASTEGLFSPPDAHFSALHIDNILEIEYLNNFLFNSGQISPIEQTSASGSPDEGYSKAFKTERRRRSSTQSDSLASTESILDNEWDYTAFVEKQANFDKAIMAPTTRIAPEVHQCNKNHIREPISSDRTLLRLMASLPDNTKAWLDRKIKEDFPEASNMPVKEEIGALRDMRHLSSHLDNKKRAFVAGMVTYLMQDENTRLLWQRDRELVEKWDRWENMWLIPYSSLPSSSLERDGDSEDGLLGQKEDRNYQPYKRDAPWCKPWFWIIHLAILSLYATVFFVALDGRPHQSLSQSYIESLPQSPAIEGLEWRHVSFRAEDQIQEFGRFVGKPSPDIDKAWHDLLNAENIVIEEKYMRALGRENLGVRIPDGEGYIGTLNVYHEIHCLKRIHQYMYPDYYFADFTSEEHEINQHCIDFLLQSAMCHGDVGLMTFEWVDGYRIPLANSTSHQCINWAKLDKWTKERTVDMMKPGWLIHPKMGKLSSVYVGNATNAVVSQVLHIPKEKVTSSERR</sequence>
<comment type="similarity">
    <text evidence="1">Belongs to the ustYa family.</text>
</comment>
<protein>
    <recommendedName>
        <fullName evidence="5">BZIP domain-containing protein</fullName>
    </recommendedName>
</protein>
<proteinExistence type="inferred from homology"/>
<comment type="caution">
    <text evidence="3">The sequence shown here is derived from an EMBL/GenBank/DDBJ whole genome shotgun (WGS) entry which is preliminary data.</text>
</comment>
<dbReference type="STRING" id="490622.A0A395NUL2"/>
<dbReference type="Proteomes" id="UP000266272">
    <property type="component" value="Unassembled WGS sequence"/>
</dbReference>
<dbReference type="Pfam" id="PF11807">
    <property type="entry name" value="UstYa"/>
    <property type="match status" value="1"/>
</dbReference>
<dbReference type="AlphaFoldDB" id="A0A395NUL2"/>
<keyword evidence="4" id="KW-1185">Reference proteome</keyword>
<dbReference type="InterPro" id="IPR021765">
    <property type="entry name" value="UstYa-like"/>
</dbReference>
<evidence type="ECO:0000256" key="2">
    <source>
        <dbReference type="SAM" id="MobiDB-lite"/>
    </source>
</evidence>
<accession>A0A395NUL2</accession>
<feature type="region of interest" description="Disordered" evidence="2">
    <location>
        <begin position="36"/>
        <end position="68"/>
    </location>
</feature>
<feature type="region of interest" description="Disordered" evidence="2">
    <location>
        <begin position="192"/>
        <end position="224"/>
    </location>
</feature>
<evidence type="ECO:0000256" key="1">
    <source>
        <dbReference type="ARBA" id="ARBA00035112"/>
    </source>
</evidence>
<feature type="compositionally biased region" description="Basic residues" evidence="2">
    <location>
        <begin position="42"/>
        <end position="62"/>
    </location>
</feature>
<dbReference type="EMBL" id="PXOA01000138">
    <property type="protein sequence ID" value="RFU79812.1"/>
    <property type="molecule type" value="Genomic_DNA"/>
</dbReference>
<dbReference type="GO" id="GO:0043386">
    <property type="term" value="P:mycotoxin biosynthetic process"/>
    <property type="evidence" value="ECO:0007669"/>
    <property type="project" value="InterPro"/>
</dbReference>
<gene>
    <name evidence="3" type="ORF">TARUN_2407</name>
</gene>
<organism evidence="3 4">
    <name type="scientific">Trichoderma arundinaceum</name>
    <dbReference type="NCBI Taxonomy" id="490622"/>
    <lineage>
        <taxon>Eukaryota</taxon>
        <taxon>Fungi</taxon>
        <taxon>Dikarya</taxon>
        <taxon>Ascomycota</taxon>
        <taxon>Pezizomycotina</taxon>
        <taxon>Sordariomycetes</taxon>
        <taxon>Hypocreomycetidae</taxon>
        <taxon>Hypocreales</taxon>
        <taxon>Hypocreaceae</taxon>
        <taxon>Trichoderma</taxon>
    </lineage>
</organism>
<dbReference type="PANTHER" id="PTHR33365:SF7">
    <property type="entry name" value="TAT PATHWAY SIGNAL SEQUENCE"/>
    <property type="match status" value="1"/>
</dbReference>
<evidence type="ECO:0008006" key="5">
    <source>
        <dbReference type="Google" id="ProtNLM"/>
    </source>
</evidence>
<reference evidence="3 4" key="1">
    <citation type="journal article" date="2018" name="PLoS Pathog.">
        <title>Evolution of structural diversity of trichothecenes, a family of toxins produced by plant pathogenic and entomopathogenic fungi.</title>
        <authorList>
            <person name="Proctor R.H."/>
            <person name="McCormick S.P."/>
            <person name="Kim H.S."/>
            <person name="Cardoza R.E."/>
            <person name="Stanley A.M."/>
            <person name="Lindo L."/>
            <person name="Kelly A."/>
            <person name="Brown D.W."/>
            <person name="Lee T."/>
            <person name="Vaughan M.M."/>
            <person name="Alexander N.J."/>
            <person name="Busman M."/>
            <person name="Gutierrez S."/>
        </authorList>
    </citation>
    <scope>NUCLEOTIDE SEQUENCE [LARGE SCALE GENOMIC DNA]</scope>
    <source>
        <strain evidence="3 4">IBT 40837</strain>
    </source>
</reference>
<dbReference type="PANTHER" id="PTHR33365">
    <property type="entry name" value="YALI0B05434P"/>
    <property type="match status" value="1"/>
</dbReference>
<name>A0A395NUL2_TRIAR</name>